<keyword evidence="3" id="KW-0540">Nuclease</keyword>
<dbReference type="AlphaFoldDB" id="A0A6I4M546"/>
<dbReference type="Pfam" id="PF04480">
    <property type="entry name" value="DUF559"/>
    <property type="match status" value="1"/>
</dbReference>
<dbReference type="CDD" id="cd01038">
    <property type="entry name" value="Endonuclease_DUF559"/>
    <property type="match status" value="1"/>
</dbReference>
<sequence>MKRLALRPDAIDRARLLRREMTPQERKLWRALKENFPEAHFRKQVPMGAYTVDFAWHGAKLIIEVDGSQHGTDAGKAHDAIRTKYLESEGYQVIRFWNNDVNHNLEGVLTTITNAVADTAQDFSAADAAGPHPNPPHKGEGNTKQTSFGASRCHF</sequence>
<dbReference type="SUPFAM" id="SSF52980">
    <property type="entry name" value="Restriction endonuclease-like"/>
    <property type="match status" value="1"/>
</dbReference>
<reference evidence="3 4" key="1">
    <citation type="submission" date="2019-01" db="EMBL/GenBank/DDBJ databases">
        <title>Sphingorhabdus lacus sp.nov., isolated from an oligotrophic freshwater lake.</title>
        <authorList>
            <person name="Park M."/>
        </authorList>
    </citation>
    <scope>NUCLEOTIDE SEQUENCE [LARGE SCALE GENOMIC DNA]</scope>
    <source>
        <strain evidence="3 4">IMCC26285</strain>
    </source>
</reference>
<evidence type="ECO:0000313" key="4">
    <source>
        <dbReference type="Proteomes" id="UP000471147"/>
    </source>
</evidence>
<feature type="region of interest" description="Disordered" evidence="1">
    <location>
        <begin position="125"/>
        <end position="155"/>
    </location>
</feature>
<dbReference type="PANTHER" id="PTHR38590">
    <property type="entry name" value="BLL0828 PROTEIN"/>
    <property type="match status" value="1"/>
</dbReference>
<keyword evidence="4" id="KW-1185">Reference proteome</keyword>
<comment type="caution">
    <text evidence="3">The sequence shown here is derived from an EMBL/GenBank/DDBJ whole genome shotgun (WGS) entry which is preliminary data.</text>
</comment>
<gene>
    <name evidence="3" type="ORF">EUU23_08570</name>
</gene>
<organism evidence="3 4">
    <name type="scientific">Sphingorhabdus profundilacus</name>
    <dbReference type="NCBI Taxonomy" id="2509718"/>
    <lineage>
        <taxon>Bacteria</taxon>
        <taxon>Pseudomonadati</taxon>
        <taxon>Pseudomonadota</taxon>
        <taxon>Alphaproteobacteria</taxon>
        <taxon>Sphingomonadales</taxon>
        <taxon>Sphingomonadaceae</taxon>
        <taxon>Sphingorhabdus</taxon>
    </lineage>
</organism>
<dbReference type="RefSeq" id="WP_160353745.1">
    <property type="nucleotide sequence ID" value="NZ_SDWJ01000002.1"/>
</dbReference>
<dbReference type="GO" id="GO:0004519">
    <property type="term" value="F:endonuclease activity"/>
    <property type="evidence" value="ECO:0007669"/>
    <property type="project" value="UniProtKB-KW"/>
</dbReference>
<accession>A0A6I4M546</accession>
<dbReference type="Proteomes" id="UP000471147">
    <property type="component" value="Unassembled WGS sequence"/>
</dbReference>
<evidence type="ECO:0000259" key="2">
    <source>
        <dbReference type="Pfam" id="PF04480"/>
    </source>
</evidence>
<keyword evidence="3" id="KW-0255">Endonuclease</keyword>
<proteinExistence type="predicted"/>
<evidence type="ECO:0000313" key="3">
    <source>
        <dbReference type="EMBL" id="MVZ97758.1"/>
    </source>
</evidence>
<evidence type="ECO:0000256" key="1">
    <source>
        <dbReference type="SAM" id="MobiDB-lite"/>
    </source>
</evidence>
<dbReference type="EMBL" id="SDWJ01000002">
    <property type="protein sequence ID" value="MVZ97758.1"/>
    <property type="molecule type" value="Genomic_DNA"/>
</dbReference>
<dbReference type="Gene3D" id="3.40.960.10">
    <property type="entry name" value="VSR Endonuclease"/>
    <property type="match status" value="1"/>
</dbReference>
<keyword evidence="3" id="KW-0378">Hydrolase</keyword>
<protein>
    <submittedName>
        <fullName evidence="3">Endonuclease domain-containing protein</fullName>
    </submittedName>
</protein>
<dbReference type="InterPro" id="IPR047216">
    <property type="entry name" value="Endonuclease_DUF559_bact"/>
</dbReference>
<dbReference type="InterPro" id="IPR007569">
    <property type="entry name" value="DUF559"/>
</dbReference>
<dbReference type="InterPro" id="IPR011335">
    <property type="entry name" value="Restrct_endonuc-II-like"/>
</dbReference>
<name>A0A6I4M546_9SPHN</name>
<dbReference type="PANTHER" id="PTHR38590:SF1">
    <property type="entry name" value="BLL0828 PROTEIN"/>
    <property type="match status" value="1"/>
</dbReference>
<feature type="domain" description="DUF559" evidence="2">
    <location>
        <begin position="12"/>
        <end position="116"/>
    </location>
</feature>
<dbReference type="OrthoDB" id="9798754at2"/>